<evidence type="ECO:0000313" key="2">
    <source>
        <dbReference type="Proteomes" id="UP000222741"/>
    </source>
</evidence>
<protein>
    <submittedName>
        <fullName evidence="1">Uncharacterized protein</fullName>
    </submittedName>
</protein>
<sequence length="104" mass="12447">MSEPKYTYKSPITMNVEIFNPVLFKVGAQVIMQIYTSDWEKMYWREEYGIVNRYDDTCLQVLTIPRDNGEPEYKTVLLRHLDERFNIVPVKQLIEELQEELNAK</sequence>
<dbReference type="EMBL" id="KY888882">
    <property type="protein sequence ID" value="ARQ95136.1"/>
    <property type="molecule type" value="Genomic_DNA"/>
</dbReference>
<accession>A0A1X9SGE7</accession>
<reference evidence="2" key="1">
    <citation type="submission" date="2017-04" db="EMBL/GenBank/DDBJ databases">
        <authorList>
            <person name="Abille Z."/>
            <person name="Afsharjavan R."/>
            <person name="Alms C.E."/>
            <person name="Anil A."/>
            <person name="Azuma E.A."/>
            <person name="Boateng D."/>
            <person name="Bowden K.V."/>
            <person name="Bui Q."/>
            <person name="Callaghan K.D."/>
            <person name="Canova P.N."/>
            <person name="Carter A.-G.V."/>
            <person name="Carty B."/>
            <person name="Choudhary A."/>
            <person name="Chugh K."/>
            <person name="Clark C.B."/>
            <person name="Clark J."/>
            <person name="Cortez R."/>
            <person name="Dalwadi R.M."/>
            <person name="Daou G."/>
            <person name="Das M."/>
            <person name="Dasari S."/>
            <person name="Davis E.H."/>
            <person name="Defreitas N."/>
            <person name="Demirji J."/>
            <person name="Endres C."/>
            <person name="Fakhar S."/>
            <person name="Feeley N."/>
            <person name="Flores D.C."/>
            <person name="Fowler A.R."/>
            <person name="George T."/>
            <person name="Greis H.L."/>
            <person name="Groleau D.L."/>
            <person name="Gulati J.K."/>
            <person name="Guzman W."/>
            <person name="Hallworth A.N."/>
            <person name="Hariri A."/>
            <person name="Haya V.N."/>
            <person name="Hoffman A.K."/>
            <person name="Horne B."/>
            <person name="Howard T."/>
            <person name="Iglesia A.J."/>
            <person name="Ijezie O.D."/>
            <person name="Incognito N.A."/>
            <person name="Inen J.A."/>
            <person name="Jaiswal A."/>
            <person name="Jezek R.A."/>
            <person name="Kawa A.C."/>
            <person name="Khan F."/>
            <person name="Khin A.C."/>
            <person name="Knapo J."/>
            <person name="Kong A.S."/>
            <person name="Le B.Q."/>
            <person name="Le Q.M."/>
            <person name="Le T.-H.M."/>
            <person name="Lee M."/>
            <person name="Lockwood J.L."/>
            <person name="Loto-Rojas G.S."/>
            <person name="Mantzavinos A."/>
            <person name="Martinez D.R."/>
            <person name="Meadows A.R."/>
            <person name="Mehr S."/>
            <person name="Mellon M.N."/>
            <person name="Memon S."/>
            <person name="Miller B."/>
            <person name="Min S."/>
            <person name="Mitchell L.M."/>
            <person name="Mohamed I.R."/>
            <person name="Mohammed F.O."/>
            <person name="More S."/>
            <person name="Muntaha S."/>
            <person name="Nadeem I."/>
            <person name="Ndjeumen-Njinguet A.S."/>
            <person name="Ng P."/>
            <person name="Ngu V.E."/>
            <person name="Nguyen B.N."/>
            <person name="OHern C.T."/>
            <person name="Oboh U.S."/>
            <person name="Pagano C.W."/>
            <person name="Panakal P.R."/>
            <person name="Park D.A."/>
            <person name="Parsana D."/>
            <person name="Patel P."/>
            <person name="Patel V.S."/>
            <person name="Patwardhan V.M."/>
            <person name="Pawar S.D."/>
            <person name="Payne V.R."/>
            <person name="Petricel I.M."/>
            <person name="Phillips C."/>
            <person name="Puglisi K.M."/>
            <person name="Ramaprasad G."/>
            <person name="Raza A.S."/>
            <person name="Rivera-Oven A.G."/>
            <person name="Robins E."/>
            <person name="Roeun D.C."/>
            <person name="Rostovtseva N."/>
            <person name="Sadat M."/>
            <person name="Seas A."/>
            <person name="So E.J."/>
            <person name="Sogbesan C."/>
            <person name="Strumsky L.A."/>
            <person name="Sun J.L."/>
            <person name="Sutherland H.J."/>
            <person name="Tchakounte I."/>
            <person name="Tewell J.R."/>
            <person name="Thapa D.J."/>
            <person name="Tkach Y."/>
            <person name="Tran C.D."/>
            <person name="Tran V."/>
            <person name="Vithayathil T."/>
            <person name="Vivekanandan A."/>
            <person name="Wang S.R."/>
            <person name="White E."/>
            <person name="Yang A.L."/>
            <person name="Ye D.T."/>
            <person name="Yirenkyi M."/>
            <person name="Zarb J.S."/>
            <person name="Zhang S."/>
            <person name="Zhou M.T."/>
            <person name="Cao A."/>
            <person name="Nguyen K.M."/>
            <person name="Patel K."/>
            <person name="Patel P."/>
            <person name="Pennington E."/>
            <person name="Sendze O."/>
            <person name="Zahangir S."/>
            <person name="Correa-Mendez M."/>
            <person name="Fabian M.F."/>
            <person name="Liu S."/>
            <person name="Jethmalani Y."/>
            <person name="Nunn R."/>
            <person name="Prakash A."/>
            <person name="Louise T."/>
            <person name="Russell D.A."/>
            <person name="Hatfull G.F."/>
            <person name="Erill I."/>
            <person name="Caruso S.M."/>
        </authorList>
    </citation>
    <scope>NUCLEOTIDE SEQUENCE [LARGE SCALE GENOMIC DNA]</scope>
</reference>
<proteinExistence type="predicted"/>
<gene>
    <name evidence="1" type="ORF">FLAPJACK_211</name>
</gene>
<dbReference type="Proteomes" id="UP000222741">
    <property type="component" value="Segment"/>
</dbReference>
<evidence type="ECO:0000313" key="1">
    <source>
        <dbReference type="EMBL" id="ARQ95136.1"/>
    </source>
</evidence>
<organism evidence="1 2">
    <name type="scientific">Bacillus phage Flapjack</name>
    <dbReference type="NCBI Taxonomy" id="1983465"/>
    <lineage>
        <taxon>Viruses</taxon>
        <taxon>Duplodnaviria</taxon>
        <taxon>Heunggongvirae</taxon>
        <taxon>Uroviricota</taxon>
        <taxon>Caudoviricetes</taxon>
        <taxon>Herelleviridae</taxon>
        <taxon>Bastillevirinae</taxon>
        <taxon>Bequatrovirus</taxon>
        <taxon>Bequatrovirus spock</taxon>
    </lineage>
</organism>
<name>A0A1X9SGE7_9CAUD</name>